<gene>
    <name evidence="2" type="ORF">ACFOGP_14700</name>
</gene>
<feature type="transmembrane region" description="Helical" evidence="1">
    <location>
        <begin position="118"/>
        <end position="139"/>
    </location>
</feature>
<keyword evidence="1" id="KW-0812">Transmembrane</keyword>
<feature type="transmembrane region" description="Helical" evidence="1">
    <location>
        <begin position="59"/>
        <end position="82"/>
    </location>
</feature>
<feature type="transmembrane region" description="Helical" evidence="1">
    <location>
        <begin position="94"/>
        <end position="112"/>
    </location>
</feature>
<dbReference type="Proteomes" id="UP001595632">
    <property type="component" value="Unassembled WGS sequence"/>
</dbReference>
<evidence type="ECO:0000256" key="1">
    <source>
        <dbReference type="SAM" id="Phobius"/>
    </source>
</evidence>
<proteinExistence type="predicted"/>
<feature type="transmembrane region" description="Helical" evidence="1">
    <location>
        <begin position="187"/>
        <end position="206"/>
    </location>
</feature>
<keyword evidence="1" id="KW-1133">Transmembrane helix</keyword>
<organism evidence="2 3">
    <name type="scientific">Psychromarinibacter halotolerans</name>
    <dbReference type="NCBI Taxonomy" id="1775175"/>
    <lineage>
        <taxon>Bacteria</taxon>
        <taxon>Pseudomonadati</taxon>
        <taxon>Pseudomonadota</taxon>
        <taxon>Alphaproteobacteria</taxon>
        <taxon>Rhodobacterales</taxon>
        <taxon>Paracoccaceae</taxon>
        <taxon>Psychromarinibacter</taxon>
    </lineage>
</organism>
<protein>
    <submittedName>
        <fullName evidence="2">YoaK family protein</fullName>
    </submittedName>
</protein>
<evidence type="ECO:0000313" key="2">
    <source>
        <dbReference type="EMBL" id="MFC3143968.1"/>
    </source>
</evidence>
<name>A0ABV7GTI6_9RHOB</name>
<dbReference type="PANTHER" id="PTHR37314">
    <property type="entry name" value="SLR0142 PROTEIN"/>
    <property type="match status" value="1"/>
</dbReference>
<evidence type="ECO:0000313" key="3">
    <source>
        <dbReference type="Proteomes" id="UP001595632"/>
    </source>
</evidence>
<comment type="caution">
    <text evidence="2">The sequence shown here is derived from an EMBL/GenBank/DDBJ whole genome shotgun (WGS) entry which is preliminary data.</text>
</comment>
<accession>A0ABV7GTI6</accession>
<feature type="transmembrane region" description="Helical" evidence="1">
    <location>
        <begin position="17"/>
        <end position="39"/>
    </location>
</feature>
<keyword evidence="3" id="KW-1185">Reference proteome</keyword>
<reference evidence="3" key="1">
    <citation type="journal article" date="2019" name="Int. J. Syst. Evol. Microbiol.">
        <title>The Global Catalogue of Microorganisms (GCM) 10K type strain sequencing project: providing services to taxonomists for standard genome sequencing and annotation.</title>
        <authorList>
            <consortium name="The Broad Institute Genomics Platform"/>
            <consortium name="The Broad Institute Genome Sequencing Center for Infectious Disease"/>
            <person name="Wu L."/>
            <person name="Ma J."/>
        </authorList>
    </citation>
    <scope>NUCLEOTIDE SEQUENCE [LARGE SCALE GENOMIC DNA]</scope>
    <source>
        <strain evidence="3">KCTC 52366</strain>
    </source>
</reference>
<dbReference type="InterPro" id="IPR010699">
    <property type="entry name" value="DUF1275"/>
</dbReference>
<feature type="transmembrane region" description="Helical" evidence="1">
    <location>
        <begin position="212"/>
        <end position="229"/>
    </location>
</feature>
<dbReference type="EMBL" id="JBHRTB010000010">
    <property type="protein sequence ID" value="MFC3143968.1"/>
    <property type="molecule type" value="Genomic_DNA"/>
</dbReference>
<keyword evidence="1" id="KW-0472">Membrane</keyword>
<dbReference type="PANTHER" id="PTHR37314:SF4">
    <property type="entry name" value="UPF0700 TRANSMEMBRANE PROTEIN YOAK"/>
    <property type="match status" value="1"/>
</dbReference>
<dbReference type="Pfam" id="PF06912">
    <property type="entry name" value="DUF1275"/>
    <property type="match status" value="1"/>
</dbReference>
<dbReference type="RefSeq" id="WP_275631237.1">
    <property type="nucleotide sequence ID" value="NZ_JARGYD010000001.1"/>
</dbReference>
<sequence>MLIHVGKNRNVAIDLRLAIWLSLVAGAVNAAGFRALGYFSANMTGNVSTASDMLALGRWLSALWFLSLLAAFVAGAAVSALLIDAGRARRIHGVYALSIVAEAVLLLILAALDLAFPIAVGGRVMMVGLSFLMGVQNAATTRISDGRVRTSHVSGIATDLGIELAAVLRRGNAQGARATAMRSRLKLHAATLAAFFGGGVAGVLGYERIGPWVFVLVAVVLLALALPELRRVHGAGAR</sequence>